<dbReference type="SUPFAM" id="SSF47060">
    <property type="entry name" value="S15/NS1 RNA-binding domain"/>
    <property type="match status" value="1"/>
</dbReference>
<dbReference type="GO" id="GO:1990904">
    <property type="term" value="C:ribonucleoprotein complex"/>
    <property type="evidence" value="ECO:0007669"/>
    <property type="project" value="UniProtKB-KW"/>
</dbReference>
<dbReference type="PANTHER" id="PTHR23321:SF26">
    <property type="entry name" value="SMALL RIBOSOMAL SUBUNIT PROTEIN US15M"/>
    <property type="match status" value="1"/>
</dbReference>
<proteinExistence type="inferred from homology"/>
<organism evidence="5 6">
    <name type="scientific">Rickenella mellea</name>
    <dbReference type="NCBI Taxonomy" id="50990"/>
    <lineage>
        <taxon>Eukaryota</taxon>
        <taxon>Fungi</taxon>
        <taxon>Dikarya</taxon>
        <taxon>Basidiomycota</taxon>
        <taxon>Agaricomycotina</taxon>
        <taxon>Agaricomycetes</taxon>
        <taxon>Hymenochaetales</taxon>
        <taxon>Rickenellaceae</taxon>
        <taxon>Rickenella</taxon>
    </lineage>
</organism>
<reference evidence="5 6" key="1">
    <citation type="submission" date="2018-06" db="EMBL/GenBank/DDBJ databases">
        <title>A transcriptomic atlas of mushroom development highlights an independent origin of complex multicellularity.</title>
        <authorList>
            <consortium name="DOE Joint Genome Institute"/>
            <person name="Krizsan K."/>
            <person name="Almasi E."/>
            <person name="Merenyi Z."/>
            <person name="Sahu N."/>
            <person name="Viragh M."/>
            <person name="Koszo T."/>
            <person name="Mondo S."/>
            <person name="Kiss B."/>
            <person name="Balint B."/>
            <person name="Kues U."/>
            <person name="Barry K."/>
            <person name="Hegedus J.C."/>
            <person name="Henrissat B."/>
            <person name="Johnson J."/>
            <person name="Lipzen A."/>
            <person name="Ohm R."/>
            <person name="Nagy I."/>
            <person name="Pangilinan J."/>
            <person name="Yan J."/>
            <person name="Xiong Y."/>
            <person name="Grigoriev I.V."/>
            <person name="Hibbett D.S."/>
            <person name="Nagy L.G."/>
        </authorList>
    </citation>
    <scope>NUCLEOTIDE SEQUENCE [LARGE SCALE GENOMIC DNA]</scope>
    <source>
        <strain evidence="5 6">SZMC22713</strain>
    </source>
</reference>
<keyword evidence="2 4" id="KW-0689">Ribosomal protein</keyword>
<keyword evidence="3 4" id="KW-0687">Ribonucleoprotein</keyword>
<dbReference type="VEuPathDB" id="FungiDB:BD410DRAFT_792240"/>
<dbReference type="PANTHER" id="PTHR23321">
    <property type="entry name" value="RIBOSOMAL PROTEIN S15, BACTERIAL AND ORGANELLAR"/>
    <property type="match status" value="1"/>
</dbReference>
<evidence type="ECO:0000256" key="2">
    <source>
        <dbReference type="ARBA" id="ARBA00022980"/>
    </source>
</evidence>
<dbReference type="InterPro" id="IPR009068">
    <property type="entry name" value="uS15_NS1_RNA-bd_sf"/>
</dbReference>
<sequence length="288" mass="32950">MFKSYAVAVSRSAVASTSALSGCSWLHTSTVAKAAVKQHRDIRTIRRENAQRKAEKIALREKNKPHVALGHRPDDEDKWLNCDLRKVILTQQEIDTAAQEQIIKENGTIGLPKHLSFGVDGGGVEDVRKANVDFFFDDLPGVSALRTMEASAHYTYYWRSQYKERETAELRKADMFARAIDLRNANADGIAFENRRRVISAFSEPSHNPYDPGRAEVQVALLTMRIRGVWDHLVRCKKDIFSRRSLRRLVHQRAKMLKYVKKIDRTRYDAILERCGLEREAVEGELVV</sequence>
<name>A0A4Y7PWB4_9AGAM</name>
<evidence type="ECO:0000256" key="3">
    <source>
        <dbReference type="ARBA" id="ARBA00023274"/>
    </source>
</evidence>
<comment type="similarity">
    <text evidence="1 4">Belongs to the universal ribosomal protein uS15 family.</text>
</comment>
<dbReference type="HAMAP" id="MF_01343_B">
    <property type="entry name" value="Ribosomal_uS15_B"/>
    <property type="match status" value="1"/>
</dbReference>
<protein>
    <submittedName>
        <fullName evidence="5">S15/NS1 RNA-binding domain-containing protein</fullName>
    </submittedName>
</protein>
<dbReference type="AlphaFoldDB" id="A0A4Y7PWB4"/>
<dbReference type="Pfam" id="PF00312">
    <property type="entry name" value="Ribosomal_S15"/>
    <property type="match status" value="1"/>
</dbReference>
<dbReference type="CDD" id="cd00353">
    <property type="entry name" value="Ribosomal_S15p_S13e"/>
    <property type="match status" value="1"/>
</dbReference>
<evidence type="ECO:0000256" key="4">
    <source>
        <dbReference type="RuleBase" id="RU003919"/>
    </source>
</evidence>
<dbReference type="GO" id="GO:0005840">
    <property type="term" value="C:ribosome"/>
    <property type="evidence" value="ECO:0007669"/>
    <property type="project" value="UniProtKB-KW"/>
</dbReference>
<dbReference type="NCBIfam" id="TIGR00952">
    <property type="entry name" value="S15_bact"/>
    <property type="match status" value="1"/>
</dbReference>
<dbReference type="EMBL" id="ML170197">
    <property type="protein sequence ID" value="TDL19415.1"/>
    <property type="molecule type" value="Genomic_DNA"/>
</dbReference>
<dbReference type="Gene3D" id="1.10.287.10">
    <property type="entry name" value="S15/NS1, RNA-binding"/>
    <property type="match status" value="1"/>
</dbReference>
<dbReference type="InterPro" id="IPR005290">
    <property type="entry name" value="Ribosomal_uS15_bac-type"/>
</dbReference>
<evidence type="ECO:0000313" key="5">
    <source>
        <dbReference type="EMBL" id="TDL19415.1"/>
    </source>
</evidence>
<accession>A0A4Y7PWB4</accession>
<dbReference type="PROSITE" id="PS51257">
    <property type="entry name" value="PROKAR_LIPOPROTEIN"/>
    <property type="match status" value="1"/>
</dbReference>
<gene>
    <name evidence="5" type="ORF">BD410DRAFT_792240</name>
</gene>
<evidence type="ECO:0000313" key="6">
    <source>
        <dbReference type="Proteomes" id="UP000294933"/>
    </source>
</evidence>
<dbReference type="InterPro" id="IPR000589">
    <property type="entry name" value="Ribosomal_uS15"/>
</dbReference>
<dbReference type="GO" id="GO:0003735">
    <property type="term" value="F:structural constituent of ribosome"/>
    <property type="evidence" value="ECO:0007669"/>
    <property type="project" value="InterPro"/>
</dbReference>
<dbReference type="SMART" id="SM01387">
    <property type="entry name" value="Ribosomal_S15"/>
    <property type="match status" value="1"/>
</dbReference>
<dbReference type="PROSITE" id="PS00362">
    <property type="entry name" value="RIBOSOMAL_S15"/>
    <property type="match status" value="1"/>
</dbReference>
<dbReference type="GO" id="GO:0005737">
    <property type="term" value="C:cytoplasm"/>
    <property type="evidence" value="ECO:0007669"/>
    <property type="project" value="UniProtKB-ARBA"/>
</dbReference>
<dbReference type="STRING" id="50990.A0A4Y7PWB4"/>
<evidence type="ECO:0000256" key="1">
    <source>
        <dbReference type="ARBA" id="ARBA00008434"/>
    </source>
</evidence>
<keyword evidence="6" id="KW-1185">Reference proteome</keyword>
<dbReference type="GO" id="GO:0006412">
    <property type="term" value="P:translation"/>
    <property type="evidence" value="ECO:0007669"/>
    <property type="project" value="InterPro"/>
</dbReference>
<dbReference type="OrthoDB" id="441444at2759"/>
<dbReference type="Proteomes" id="UP000294933">
    <property type="component" value="Unassembled WGS sequence"/>
</dbReference>